<keyword evidence="1" id="KW-0472">Membrane</keyword>
<keyword evidence="1" id="KW-1133">Transmembrane helix</keyword>
<feature type="transmembrane region" description="Helical" evidence="1">
    <location>
        <begin position="61"/>
        <end position="86"/>
    </location>
</feature>
<dbReference type="InterPro" id="IPR003675">
    <property type="entry name" value="Rce1/LyrA-like_dom"/>
</dbReference>
<sequence length="203" mass="23413">MKNKKQIITLLLALVFIFSMMFFTFYEKTIFWYLYAFTLLVGIAISLVAGKFEDRIPTWQYLIYGIGYGTITYGIVKLGYMIMPYLDKNASKDISKFLDVYGPQNIFHYLMLIFIVVVGEEMFWRGYVQQQLKQYTTPFWAVVITSMLFSLSLAISGFLPGALAAIIAGLLWGALYEWKKSLPLIIVTHIVFVLLLFLVLPLF</sequence>
<gene>
    <name evidence="3" type="ORF">CBM15_01980</name>
</gene>
<name>A0ABX3ZLP8_9BACL</name>
<evidence type="ECO:0000256" key="1">
    <source>
        <dbReference type="SAM" id="Phobius"/>
    </source>
</evidence>
<dbReference type="Pfam" id="PF02517">
    <property type="entry name" value="Rce1-like"/>
    <property type="match status" value="1"/>
</dbReference>
<organism evidence="3 4">
    <name type="scientific">Solibacillus kalamii</name>
    <dbReference type="NCBI Taxonomy" id="1748298"/>
    <lineage>
        <taxon>Bacteria</taxon>
        <taxon>Bacillati</taxon>
        <taxon>Bacillota</taxon>
        <taxon>Bacilli</taxon>
        <taxon>Bacillales</taxon>
        <taxon>Caryophanaceae</taxon>
        <taxon>Solibacillus</taxon>
    </lineage>
</organism>
<keyword evidence="3" id="KW-0482">Metalloprotease</keyword>
<dbReference type="RefSeq" id="WP_008403510.1">
    <property type="nucleotide sequence ID" value="NZ_JAFBEY010000002.1"/>
</dbReference>
<keyword evidence="4" id="KW-1185">Reference proteome</keyword>
<dbReference type="GO" id="GO:0008237">
    <property type="term" value="F:metallopeptidase activity"/>
    <property type="evidence" value="ECO:0007669"/>
    <property type="project" value="UniProtKB-KW"/>
</dbReference>
<feature type="domain" description="CAAX prenyl protease 2/Lysostaphin resistance protein A-like" evidence="2">
    <location>
        <begin position="105"/>
        <end position="193"/>
    </location>
</feature>
<dbReference type="Proteomes" id="UP000196594">
    <property type="component" value="Unassembled WGS sequence"/>
</dbReference>
<evidence type="ECO:0000313" key="3">
    <source>
        <dbReference type="EMBL" id="OUZ40662.1"/>
    </source>
</evidence>
<comment type="caution">
    <text evidence="3">The sequence shown here is derived from an EMBL/GenBank/DDBJ whole genome shotgun (WGS) entry which is preliminary data.</text>
</comment>
<feature type="transmembrane region" description="Helical" evidence="1">
    <location>
        <begin position="106"/>
        <end position="127"/>
    </location>
</feature>
<evidence type="ECO:0000259" key="2">
    <source>
        <dbReference type="Pfam" id="PF02517"/>
    </source>
</evidence>
<reference evidence="3 4" key="1">
    <citation type="journal article" date="2017" name="Int. J. Syst. Evol. Microbiol.">
        <title>Solibacillus kalamii sp. nov., isolated from a high-efficiency particulate arrestance filter system used in the International Space Station.</title>
        <authorList>
            <person name="Checinska Sielaff A."/>
            <person name="Kumar R.M."/>
            <person name="Pal D."/>
            <person name="Mayilraj S."/>
            <person name="Venkateswaran K."/>
        </authorList>
    </citation>
    <scope>NUCLEOTIDE SEQUENCE [LARGE SCALE GENOMIC DNA]</scope>
    <source>
        <strain evidence="3 4">ISSFR-015</strain>
    </source>
</reference>
<dbReference type="EMBL" id="NHNT01000001">
    <property type="protein sequence ID" value="OUZ40662.1"/>
    <property type="molecule type" value="Genomic_DNA"/>
</dbReference>
<feature type="transmembrane region" description="Helical" evidence="1">
    <location>
        <begin position="139"/>
        <end position="172"/>
    </location>
</feature>
<protein>
    <submittedName>
        <fullName evidence="3">CPBP family intramembrane metalloprotease</fullName>
    </submittedName>
</protein>
<keyword evidence="3" id="KW-0378">Hydrolase</keyword>
<accession>A0ABX3ZLP8</accession>
<proteinExistence type="predicted"/>
<feature type="transmembrane region" description="Helical" evidence="1">
    <location>
        <begin position="32"/>
        <end position="49"/>
    </location>
</feature>
<feature type="transmembrane region" description="Helical" evidence="1">
    <location>
        <begin position="7"/>
        <end position="26"/>
    </location>
</feature>
<evidence type="ECO:0000313" key="4">
    <source>
        <dbReference type="Proteomes" id="UP000196594"/>
    </source>
</evidence>
<keyword evidence="1" id="KW-0812">Transmembrane</keyword>
<feature type="transmembrane region" description="Helical" evidence="1">
    <location>
        <begin position="184"/>
        <end position="202"/>
    </location>
</feature>
<keyword evidence="3" id="KW-0645">Protease</keyword>